<protein>
    <submittedName>
        <fullName evidence="3">Uncharacterized protein</fullName>
    </submittedName>
</protein>
<gene>
    <name evidence="3" type="ORF">ElyMa_000020400</name>
</gene>
<accession>A0AAV4EC08</accession>
<evidence type="ECO:0000256" key="2">
    <source>
        <dbReference type="SAM" id="SignalP"/>
    </source>
</evidence>
<feature type="chain" id="PRO_5043786173" evidence="2">
    <location>
        <begin position="27"/>
        <end position="102"/>
    </location>
</feature>
<feature type="region of interest" description="Disordered" evidence="1">
    <location>
        <begin position="28"/>
        <end position="51"/>
    </location>
</feature>
<comment type="caution">
    <text evidence="3">The sequence shown here is derived from an EMBL/GenBank/DDBJ whole genome shotgun (WGS) entry which is preliminary data.</text>
</comment>
<organism evidence="3 4">
    <name type="scientific">Elysia marginata</name>
    <dbReference type="NCBI Taxonomy" id="1093978"/>
    <lineage>
        <taxon>Eukaryota</taxon>
        <taxon>Metazoa</taxon>
        <taxon>Spiralia</taxon>
        <taxon>Lophotrochozoa</taxon>
        <taxon>Mollusca</taxon>
        <taxon>Gastropoda</taxon>
        <taxon>Heterobranchia</taxon>
        <taxon>Euthyneura</taxon>
        <taxon>Panpulmonata</taxon>
        <taxon>Sacoglossa</taxon>
        <taxon>Placobranchoidea</taxon>
        <taxon>Plakobranchidae</taxon>
        <taxon>Elysia</taxon>
    </lineage>
</organism>
<evidence type="ECO:0000256" key="1">
    <source>
        <dbReference type="SAM" id="MobiDB-lite"/>
    </source>
</evidence>
<dbReference type="EMBL" id="BMAT01000034">
    <property type="protein sequence ID" value="GFR58128.1"/>
    <property type="molecule type" value="Genomic_DNA"/>
</dbReference>
<sequence length="102" mass="11390">MAILPPKSFVMAFLFLTCVLSKFSKAKNDTDQKIPHSNGKAEEADDPLKESINTPKTENCKVLYILGCHLRLLNVDLSTTDDKRIQTFEVHIPWGAEGSNTI</sequence>
<proteinExistence type="predicted"/>
<evidence type="ECO:0000313" key="3">
    <source>
        <dbReference type="EMBL" id="GFR58128.1"/>
    </source>
</evidence>
<reference evidence="3 4" key="1">
    <citation type="journal article" date="2021" name="Elife">
        <title>Chloroplast acquisition without the gene transfer in kleptoplastic sea slugs, Plakobranchus ocellatus.</title>
        <authorList>
            <person name="Maeda T."/>
            <person name="Takahashi S."/>
            <person name="Yoshida T."/>
            <person name="Shimamura S."/>
            <person name="Takaki Y."/>
            <person name="Nagai Y."/>
            <person name="Toyoda A."/>
            <person name="Suzuki Y."/>
            <person name="Arimoto A."/>
            <person name="Ishii H."/>
            <person name="Satoh N."/>
            <person name="Nishiyama T."/>
            <person name="Hasebe M."/>
            <person name="Maruyama T."/>
            <person name="Minagawa J."/>
            <person name="Obokata J."/>
            <person name="Shigenobu S."/>
        </authorList>
    </citation>
    <scope>NUCLEOTIDE SEQUENCE [LARGE SCALE GENOMIC DNA]</scope>
</reference>
<evidence type="ECO:0000313" key="4">
    <source>
        <dbReference type="Proteomes" id="UP000762676"/>
    </source>
</evidence>
<name>A0AAV4EC08_9GAST</name>
<feature type="compositionally biased region" description="Basic and acidic residues" evidence="1">
    <location>
        <begin position="28"/>
        <end position="49"/>
    </location>
</feature>
<dbReference type="Proteomes" id="UP000762676">
    <property type="component" value="Unassembled WGS sequence"/>
</dbReference>
<keyword evidence="2" id="KW-0732">Signal</keyword>
<keyword evidence="4" id="KW-1185">Reference proteome</keyword>
<feature type="signal peptide" evidence="2">
    <location>
        <begin position="1"/>
        <end position="26"/>
    </location>
</feature>
<dbReference type="AlphaFoldDB" id="A0AAV4EC08"/>